<organism evidence="9 10">
    <name type="scientific">Chondrus crispus</name>
    <name type="common">Carrageen Irish moss</name>
    <name type="synonym">Polymorpha crispa</name>
    <dbReference type="NCBI Taxonomy" id="2769"/>
    <lineage>
        <taxon>Eukaryota</taxon>
        <taxon>Rhodophyta</taxon>
        <taxon>Florideophyceae</taxon>
        <taxon>Rhodymeniophycidae</taxon>
        <taxon>Gigartinales</taxon>
        <taxon>Gigartinaceae</taxon>
        <taxon>Chondrus</taxon>
    </lineage>
</organism>
<dbReference type="HAMAP" id="MF_00154">
    <property type="entry name" value="CyoE_CtaB"/>
    <property type="match status" value="1"/>
</dbReference>
<feature type="transmembrane region" description="Helical" evidence="8">
    <location>
        <begin position="182"/>
        <end position="204"/>
    </location>
</feature>
<reference evidence="10" key="1">
    <citation type="journal article" date="2013" name="Proc. Natl. Acad. Sci. U.S.A.">
        <title>Genome structure and metabolic features in the red seaweed Chondrus crispus shed light on evolution of the Archaeplastida.</title>
        <authorList>
            <person name="Collen J."/>
            <person name="Porcel B."/>
            <person name="Carre W."/>
            <person name="Ball S.G."/>
            <person name="Chaparro C."/>
            <person name="Tonon T."/>
            <person name="Barbeyron T."/>
            <person name="Michel G."/>
            <person name="Noel B."/>
            <person name="Valentin K."/>
            <person name="Elias M."/>
            <person name="Artiguenave F."/>
            <person name="Arun A."/>
            <person name="Aury J.M."/>
            <person name="Barbosa-Neto J.F."/>
            <person name="Bothwell J.H."/>
            <person name="Bouget F.Y."/>
            <person name="Brillet L."/>
            <person name="Cabello-Hurtado F."/>
            <person name="Capella-Gutierrez S."/>
            <person name="Charrier B."/>
            <person name="Cladiere L."/>
            <person name="Cock J.M."/>
            <person name="Coelho S.M."/>
            <person name="Colleoni C."/>
            <person name="Czjzek M."/>
            <person name="Da Silva C."/>
            <person name="Delage L."/>
            <person name="Denoeud F."/>
            <person name="Deschamps P."/>
            <person name="Dittami S.M."/>
            <person name="Gabaldon T."/>
            <person name="Gachon C.M."/>
            <person name="Groisillier A."/>
            <person name="Herve C."/>
            <person name="Jabbari K."/>
            <person name="Katinka M."/>
            <person name="Kloareg B."/>
            <person name="Kowalczyk N."/>
            <person name="Labadie K."/>
            <person name="Leblanc C."/>
            <person name="Lopez P.J."/>
            <person name="McLachlan D.H."/>
            <person name="Meslet-Cladiere L."/>
            <person name="Moustafa A."/>
            <person name="Nehr Z."/>
            <person name="Nyvall Collen P."/>
            <person name="Panaud O."/>
            <person name="Partensky F."/>
            <person name="Poulain J."/>
            <person name="Rensing S.A."/>
            <person name="Rousvoal S."/>
            <person name="Samson G."/>
            <person name="Symeonidi A."/>
            <person name="Weissenbach J."/>
            <person name="Zambounis A."/>
            <person name="Wincker P."/>
            <person name="Boyen C."/>
        </authorList>
    </citation>
    <scope>NUCLEOTIDE SEQUENCE [LARGE SCALE GENOMIC DNA]</scope>
    <source>
        <strain evidence="10">cv. Stackhouse</strain>
    </source>
</reference>
<evidence type="ECO:0000256" key="5">
    <source>
        <dbReference type="ARBA" id="ARBA00023133"/>
    </source>
</evidence>
<dbReference type="OrthoDB" id="5211at2759"/>
<evidence type="ECO:0000256" key="8">
    <source>
        <dbReference type="SAM" id="Phobius"/>
    </source>
</evidence>
<protein>
    <recommendedName>
        <fullName evidence="7">Heme O synthase</fullName>
    </recommendedName>
</protein>
<evidence type="ECO:0000256" key="1">
    <source>
        <dbReference type="ARBA" id="ARBA00004141"/>
    </source>
</evidence>
<comment type="subcellular location">
    <subcellularLocation>
        <location evidence="1">Membrane</location>
        <topology evidence="1">Multi-pass membrane protein</topology>
    </subcellularLocation>
</comment>
<dbReference type="Pfam" id="PF01040">
    <property type="entry name" value="UbiA"/>
    <property type="match status" value="1"/>
</dbReference>
<evidence type="ECO:0000256" key="3">
    <source>
        <dbReference type="ARBA" id="ARBA00022692"/>
    </source>
</evidence>
<dbReference type="RefSeq" id="XP_005717239.1">
    <property type="nucleotide sequence ID" value="XM_005717182.1"/>
</dbReference>
<dbReference type="OMA" id="HFWAIGW"/>
<evidence type="ECO:0000256" key="2">
    <source>
        <dbReference type="ARBA" id="ARBA00022679"/>
    </source>
</evidence>
<keyword evidence="2" id="KW-0808">Transferase</keyword>
<feature type="transmembrane region" description="Helical" evidence="8">
    <location>
        <begin position="98"/>
        <end position="120"/>
    </location>
</feature>
<dbReference type="Proteomes" id="UP000012073">
    <property type="component" value="Unassembled WGS sequence"/>
</dbReference>
<dbReference type="Gramene" id="CDF37420">
    <property type="protein sequence ID" value="CDF37420"/>
    <property type="gene ID" value="CHC_T00005639001"/>
</dbReference>
<dbReference type="PANTHER" id="PTHR43448:SF2">
    <property type="entry name" value="PROTOHEME IX FARNESYLTRANSFERASE, MITOCHONDRIAL"/>
    <property type="match status" value="1"/>
</dbReference>
<evidence type="ECO:0000256" key="6">
    <source>
        <dbReference type="ARBA" id="ARBA00023136"/>
    </source>
</evidence>
<dbReference type="PhylomeDB" id="R7QJ26"/>
<evidence type="ECO:0000256" key="4">
    <source>
        <dbReference type="ARBA" id="ARBA00022989"/>
    </source>
</evidence>
<dbReference type="GO" id="GO:0005739">
    <property type="term" value="C:mitochondrion"/>
    <property type="evidence" value="ECO:0007669"/>
    <property type="project" value="TreeGrafter"/>
</dbReference>
<dbReference type="Gene3D" id="1.10.357.140">
    <property type="entry name" value="UbiA prenyltransferase"/>
    <property type="match status" value="1"/>
</dbReference>
<dbReference type="STRING" id="2769.R7QJ26"/>
<dbReference type="FunFam" id="1.10.357.140:FF:000006">
    <property type="entry name" value="Protoheme IX farnesyltransferase, mitochondrial"/>
    <property type="match status" value="1"/>
</dbReference>
<accession>R7QJ26</accession>
<evidence type="ECO:0000256" key="7">
    <source>
        <dbReference type="ARBA" id="ARBA00030253"/>
    </source>
</evidence>
<evidence type="ECO:0000313" key="9">
    <source>
        <dbReference type="EMBL" id="CDF37420.1"/>
    </source>
</evidence>
<dbReference type="GO" id="GO:0016020">
    <property type="term" value="C:membrane"/>
    <property type="evidence" value="ECO:0007669"/>
    <property type="project" value="UniProtKB-SubCell"/>
</dbReference>
<dbReference type="PANTHER" id="PTHR43448">
    <property type="entry name" value="PROTOHEME IX FARNESYLTRANSFERASE, MITOCHONDRIAL"/>
    <property type="match status" value="1"/>
</dbReference>
<dbReference type="GO" id="GO:0006784">
    <property type="term" value="P:heme A biosynthetic process"/>
    <property type="evidence" value="ECO:0007669"/>
    <property type="project" value="TreeGrafter"/>
</dbReference>
<keyword evidence="6 8" id="KW-0472">Membrane</keyword>
<feature type="transmembrane region" description="Helical" evidence="8">
    <location>
        <begin position="151"/>
        <end position="170"/>
    </location>
</feature>
<proteinExistence type="inferred from homology"/>
<dbReference type="GeneID" id="17324967"/>
<keyword evidence="4 8" id="KW-1133">Transmembrane helix</keyword>
<dbReference type="InterPro" id="IPR044878">
    <property type="entry name" value="UbiA_sf"/>
</dbReference>
<name>R7QJ26_CHOCR</name>
<keyword evidence="3 8" id="KW-0812">Transmembrane</keyword>
<dbReference type="NCBIfam" id="TIGR01473">
    <property type="entry name" value="cyoE_ctaB"/>
    <property type="match status" value="1"/>
</dbReference>
<dbReference type="KEGG" id="ccp:CHC_T00005639001"/>
<dbReference type="AlphaFoldDB" id="R7QJ26"/>
<dbReference type="InterPro" id="IPR006369">
    <property type="entry name" value="Protohaem_IX_farnesylTrfase"/>
</dbReference>
<gene>
    <name evidence="9" type="ORF">CHC_T00005639001</name>
</gene>
<dbReference type="InterPro" id="IPR000537">
    <property type="entry name" value="UbiA_prenyltransferase"/>
</dbReference>
<keyword evidence="10" id="KW-1185">Reference proteome</keyword>
<dbReference type="GO" id="GO:0008495">
    <property type="term" value="F:protoheme IX farnesyltransferase activity"/>
    <property type="evidence" value="ECO:0007669"/>
    <property type="project" value="InterPro"/>
</dbReference>
<dbReference type="EMBL" id="HG001839">
    <property type="protein sequence ID" value="CDF37420.1"/>
    <property type="molecule type" value="Genomic_DNA"/>
</dbReference>
<sequence>MSAPFLLSRPTLSAITTRTRDLLKLSKYRLSGLVALTAGTGYALRDDHPSLRPRPILAVTVGTWLTAASANTLNQLYEISSDALMARTRLRPLPAARIRPPAAALFAAVTGAAGLALLAVETNGTAAAIAAANIALYAAVYTPLKPVSTINTWVGAVVGALPPMLGWAAASDGCLTGERERGAWALGALLFLWQIPHFHALAVVSRADYARGGLKMLAVTDPVRNATWAKITAAAMMPLGIAFAATGVTSEAFTWEAAALGFWMYRGSVKMAANPTAVAAARPLFRASIFHLPLTLALMLAHHVPYDENRQQLQMQRELQLQRELERARAMAVRGEVRLHHPWEIMAPFPFLPVPMGAPAVVLETDDR</sequence>
<evidence type="ECO:0000313" key="10">
    <source>
        <dbReference type="Proteomes" id="UP000012073"/>
    </source>
</evidence>
<feature type="transmembrane region" description="Helical" evidence="8">
    <location>
        <begin position="126"/>
        <end position="144"/>
    </location>
</feature>
<dbReference type="CDD" id="cd13957">
    <property type="entry name" value="PT_UbiA_Cox10"/>
    <property type="match status" value="1"/>
</dbReference>
<keyword evidence="5" id="KW-0350">Heme biosynthesis</keyword>